<evidence type="ECO:0000313" key="7">
    <source>
        <dbReference type="EMBL" id="KAK1745408.1"/>
    </source>
</evidence>
<evidence type="ECO:0000256" key="2">
    <source>
        <dbReference type="ARBA" id="ARBA00022448"/>
    </source>
</evidence>
<sequence>MRLSTALTYLGLLVQSKYTSAMVTIEDAKACNADVPAIDWLILEGDANAEAIEDEVRQDLEKIGFKVNTRFLTKNDYNQARAKGDFGLSFSETWGTPYDPHSYVSAWEAEDNANHNALTGLVAPSSRDELLSLVEDVLQEENQLVRQAKWNEVHDYYHKEAMMLPLWGRRIVAIINSRLAGYQAGHQQFDFPVHKLVPVSGSKTVSISPGSLTGRFQTVGNMDPHTYNPNEFFANNWLYEGLVSYGPDGTILPALAESWTITDTASGGQQYSFKLRPSVKFHDGAEWNCQAAKMNLDHVLAGALIEPVWHGWYGVPKYIKDWKCAGDDDMELIMTTSTKFYPFLQELSFIRPLRFLSPNAFAEGADSDPYTANSCERGWGTLESDKEGVPNVVCAGIANVSGTGPFAFASREQSVLTTADFDEIRVDDTVEFTGNQDYWGGAPGIETLKGVRYESADQIKEALLDGSLDVMWGDGVLPSNTITDIAAMNNPSLNVHVGEDIQNVVLLLNTARPPLDDIRVRKPSSMPLTKRHWSRRNWVALPIQCKFDNVFPRSMPYCDVDLTPHWDYDLEKAILLSCKLETASASAAAVEKATADNKALTIGLAIGLGFVALLAAAVAVIFMKKAKSLEAEYVTSKSAVEA</sequence>
<keyword evidence="3 5" id="KW-0732">Signal</keyword>
<dbReference type="Pfam" id="PF00496">
    <property type="entry name" value="SBP_bac_5"/>
    <property type="match status" value="1"/>
</dbReference>
<dbReference type="AlphaFoldDB" id="A0AAD9DH55"/>
<comment type="similarity">
    <text evidence="1">Belongs to the bacterial solute-binding protein 5 family.</text>
</comment>
<evidence type="ECO:0000256" key="4">
    <source>
        <dbReference type="SAM" id="Phobius"/>
    </source>
</evidence>
<keyword evidence="4" id="KW-1133">Transmembrane helix</keyword>
<keyword evidence="8" id="KW-1185">Reference proteome</keyword>
<feature type="signal peptide" evidence="5">
    <location>
        <begin position="1"/>
        <end position="21"/>
    </location>
</feature>
<dbReference type="EMBL" id="JATAAI010000005">
    <property type="protein sequence ID" value="KAK1745408.1"/>
    <property type="molecule type" value="Genomic_DNA"/>
</dbReference>
<keyword evidence="2" id="KW-0813">Transport</keyword>
<dbReference type="InterPro" id="IPR039424">
    <property type="entry name" value="SBP_5"/>
</dbReference>
<proteinExistence type="inferred from homology"/>
<dbReference type="Gene3D" id="3.10.105.10">
    <property type="entry name" value="Dipeptide-binding Protein, Domain 3"/>
    <property type="match status" value="2"/>
</dbReference>
<evidence type="ECO:0000259" key="6">
    <source>
        <dbReference type="Pfam" id="PF00496"/>
    </source>
</evidence>
<dbReference type="GO" id="GO:0015833">
    <property type="term" value="P:peptide transport"/>
    <property type="evidence" value="ECO:0007669"/>
    <property type="project" value="TreeGrafter"/>
</dbReference>
<keyword evidence="4" id="KW-0812">Transmembrane</keyword>
<keyword evidence="4" id="KW-0472">Membrane</keyword>
<feature type="domain" description="Solute-binding protein family 5" evidence="6">
    <location>
        <begin position="251"/>
        <end position="522"/>
    </location>
</feature>
<comment type="caution">
    <text evidence="7">The sequence shown here is derived from an EMBL/GenBank/DDBJ whole genome shotgun (WGS) entry which is preliminary data.</text>
</comment>
<dbReference type="Proteomes" id="UP001224775">
    <property type="component" value="Unassembled WGS sequence"/>
</dbReference>
<dbReference type="SUPFAM" id="SSF53850">
    <property type="entry name" value="Periplasmic binding protein-like II"/>
    <property type="match status" value="2"/>
</dbReference>
<accession>A0AAD9DH55</accession>
<protein>
    <submittedName>
        <fullName evidence="7">Nickel-binding periplasmic protein-like protein</fullName>
    </submittedName>
</protein>
<dbReference type="PANTHER" id="PTHR30290:SF9">
    <property type="entry name" value="OLIGOPEPTIDE-BINDING PROTEIN APPA"/>
    <property type="match status" value="1"/>
</dbReference>
<reference evidence="7" key="1">
    <citation type="submission" date="2023-06" db="EMBL/GenBank/DDBJ databases">
        <title>Survivors Of The Sea: Transcriptome response of Skeletonema marinoi to long-term dormancy.</title>
        <authorList>
            <person name="Pinder M.I.M."/>
            <person name="Kourtchenko O."/>
            <person name="Robertson E.K."/>
            <person name="Larsson T."/>
            <person name="Maumus F."/>
            <person name="Osuna-Cruz C.M."/>
            <person name="Vancaester E."/>
            <person name="Stenow R."/>
            <person name="Vandepoele K."/>
            <person name="Ploug H."/>
            <person name="Bruchert V."/>
            <person name="Godhe A."/>
            <person name="Topel M."/>
        </authorList>
    </citation>
    <scope>NUCLEOTIDE SEQUENCE</scope>
    <source>
        <strain evidence="7">R05AC</strain>
    </source>
</reference>
<organism evidence="7 8">
    <name type="scientific">Skeletonema marinoi</name>
    <dbReference type="NCBI Taxonomy" id="267567"/>
    <lineage>
        <taxon>Eukaryota</taxon>
        <taxon>Sar</taxon>
        <taxon>Stramenopiles</taxon>
        <taxon>Ochrophyta</taxon>
        <taxon>Bacillariophyta</taxon>
        <taxon>Coscinodiscophyceae</taxon>
        <taxon>Thalassiosirophycidae</taxon>
        <taxon>Thalassiosirales</taxon>
        <taxon>Skeletonemataceae</taxon>
        <taxon>Skeletonema</taxon>
        <taxon>Skeletonema marinoi-dohrnii complex</taxon>
    </lineage>
</organism>
<dbReference type="Gene3D" id="3.40.190.10">
    <property type="entry name" value="Periplasmic binding protein-like II"/>
    <property type="match status" value="1"/>
</dbReference>
<feature type="chain" id="PRO_5042221112" evidence="5">
    <location>
        <begin position="22"/>
        <end position="642"/>
    </location>
</feature>
<dbReference type="InterPro" id="IPR000914">
    <property type="entry name" value="SBP_5_dom"/>
</dbReference>
<evidence type="ECO:0000313" key="8">
    <source>
        <dbReference type="Proteomes" id="UP001224775"/>
    </source>
</evidence>
<gene>
    <name evidence="7" type="ORF">QTG54_003332</name>
</gene>
<evidence type="ECO:0000256" key="3">
    <source>
        <dbReference type="ARBA" id="ARBA00022729"/>
    </source>
</evidence>
<dbReference type="GO" id="GO:1904680">
    <property type="term" value="F:peptide transmembrane transporter activity"/>
    <property type="evidence" value="ECO:0007669"/>
    <property type="project" value="TreeGrafter"/>
</dbReference>
<evidence type="ECO:0000256" key="1">
    <source>
        <dbReference type="ARBA" id="ARBA00005695"/>
    </source>
</evidence>
<dbReference type="PANTHER" id="PTHR30290">
    <property type="entry name" value="PERIPLASMIC BINDING COMPONENT OF ABC TRANSPORTER"/>
    <property type="match status" value="1"/>
</dbReference>
<feature type="transmembrane region" description="Helical" evidence="4">
    <location>
        <begin position="599"/>
        <end position="622"/>
    </location>
</feature>
<name>A0AAD9DH55_9STRA</name>
<evidence type="ECO:0000256" key="5">
    <source>
        <dbReference type="SAM" id="SignalP"/>
    </source>
</evidence>